<evidence type="ECO:0000313" key="8">
    <source>
        <dbReference type="EMBL" id="QIE56703.1"/>
    </source>
</evidence>
<dbReference type="CDD" id="cd06581">
    <property type="entry name" value="TM_PBP1_LivM_like"/>
    <property type="match status" value="1"/>
</dbReference>
<dbReference type="Pfam" id="PF02653">
    <property type="entry name" value="BPD_transp_2"/>
    <property type="match status" value="1"/>
</dbReference>
<evidence type="ECO:0000256" key="4">
    <source>
        <dbReference type="ARBA" id="ARBA00022989"/>
    </source>
</evidence>
<feature type="transmembrane region" description="Helical" evidence="7">
    <location>
        <begin position="279"/>
        <end position="302"/>
    </location>
</feature>
<feature type="transmembrane region" description="Helical" evidence="7">
    <location>
        <begin position="86"/>
        <end position="107"/>
    </location>
</feature>
<dbReference type="EMBL" id="CP049056">
    <property type="protein sequence ID" value="QIE56703.1"/>
    <property type="molecule type" value="Genomic_DNA"/>
</dbReference>
<reference evidence="8 9" key="1">
    <citation type="submission" date="2020-02" db="EMBL/GenBank/DDBJ databases">
        <title>complete genome sequence of Rhodobacteraceae bacterium.</title>
        <authorList>
            <person name="Park J."/>
            <person name="Kim Y.-S."/>
            <person name="Kim K.-H."/>
        </authorList>
    </citation>
    <scope>NUCLEOTIDE SEQUENCE [LARGE SCALE GENOMIC DNA]</scope>
    <source>
        <strain evidence="8 9">RR4-56</strain>
    </source>
</reference>
<dbReference type="AlphaFoldDB" id="A0A7L5C001"/>
<evidence type="ECO:0000313" key="9">
    <source>
        <dbReference type="Proteomes" id="UP000503336"/>
    </source>
</evidence>
<dbReference type="PANTHER" id="PTHR30482">
    <property type="entry name" value="HIGH-AFFINITY BRANCHED-CHAIN AMINO ACID TRANSPORT SYSTEM PERMEASE"/>
    <property type="match status" value="1"/>
</dbReference>
<dbReference type="Proteomes" id="UP000503336">
    <property type="component" value="Chromosome"/>
</dbReference>
<feature type="transmembrane region" description="Helical" evidence="7">
    <location>
        <begin position="205"/>
        <end position="225"/>
    </location>
</feature>
<dbReference type="InterPro" id="IPR043428">
    <property type="entry name" value="LivM-like"/>
</dbReference>
<feature type="transmembrane region" description="Helical" evidence="7">
    <location>
        <begin position="114"/>
        <end position="135"/>
    </location>
</feature>
<dbReference type="GO" id="GO:0015658">
    <property type="term" value="F:branched-chain amino acid transmembrane transporter activity"/>
    <property type="evidence" value="ECO:0007669"/>
    <property type="project" value="InterPro"/>
</dbReference>
<feature type="transmembrane region" description="Helical" evidence="7">
    <location>
        <begin position="12"/>
        <end position="27"/>
    </location>
</feature>
<keyword evidence="3 7" id="KW-0812">Transmembrane</keyword>
<feature type="transmembrane region" description="Helical" evidence="7">
    <location>
        <begin position="63"/>
        <end position="80"/>
    </location>
</feature>
<dbReference type="KEGG" id="hdh:G5B40_15445"/>
<evidence type="ECO:0000256" key="2">
    <source>
        <dbReference type="ARBA" id="ARBA00022475"/>
    </source>
</evidence>
<evidence type="ECO:0000256" key="7">
    <source>
        <dbReference type="SAM" id="Phobius"/>
    </source>
</evidence>
<evidence type="ECO:0000256" key="6">
    <source>
        <dbReference type="SAM" id="MobiDB-lite"/>
    </source>
</evidence>
<keyword evidence="9" id="KW-1185">Reference proteome</keyword>
<evidence type="ECO:0000256" key="3">
    <source>
        <dbReference type="ARBA" id="ARBA00022692"/>
    </source>
</evidence>
<dbReference type="GO" id="GO:0005886">
    <property type="term" value="C:plasma membrane"/>
    <property type="evidence" value="ECO:0007669"/>
    <property type="project" value="UniProtKB-SubCell"/>
</dbReference>
<keyword evidence="4 7" id="KW-1133">Transmembrane helix</keyword>
<feature type="transmembrane region" description="Helical" evidence="7">
    <location>
        <begin position="155"/>
        <end position="184"/>
    </location>
</feature>
<organism evidence="8 9">
    <name type="scientific">Pikeienuella piscinae</name>
    <dbReference type="NCBI Taxonomy" id="2748098"/>
    <lineage>
        <taxon>Bacteria</taxon>
        <taxon>Pseudomonadati</taxon>
        <taxon>Pseudomonadota</taxon>
        <taxon>Alphaproteobacteria</taxon>
        <taxon>Rhodobacterales</taxon>
        <taxon>Paracoccaceae</taxon>
        <taxon>Pikeienuella</taxon>
    </lineage>
</organism>
<protein>
    <submittedName>
        <fullName evidence="8">Branched-chain amino acid ABC transporter permease</fullName>
    </submittedName>
</protein>
<dbReference type="InterPro" id="IPR001851">
    <property type="entry name" value="ABC_transp_permease"/>
</dbReference>
<name>A0A7L5C001_9RHOB</name>
<proteinExistence type="predicted"/>
<evidence type="ECO:0000256" key="1">
    <source>
        <dbReference type="ARBA" id="ARBA00004651"/>
    </source>
</evidence>
<feature type="transmembrane region" description="Helical" evidence="7">
    <location>
        <begin position="245"/>
        <end position="267"/>
    </location>
</feature>
<keyword evidence="2" id="KW-1003">Cell membrane</keyword>
<gene>
    <name evidence="8" type="ORF">G5B40_15445</name>
</gene>
<sequence>MLHLNARSKAGLYTLLLAVLAIFPLIVEESNLFLTVDVLIAALFAMSYNIVLGQTGLLSFGHAAFYGLGAYTVALLQMHLGWPIEVGIVVAPLVTGAFALAIGFFTVRVSGMYFAMLTLAFSQLIFAMVAGWYSFTGGDNGAPVMPPDYLFDTTNFYYLALGVVTACICFIRLLVGSPFGAALAAIRENPERARFIGVDIRFYQLAAFTISGALTGIAGALQAAFHQMAFPSLLFWPQSAEPVLMTLAGGIQTFFGPAIGAALFTILNFFVASYTDYPLFVFGVVVLVLVLFLPDGIVGTLFSKERRYRPGAPKDGAELAVSANAPKSPKGAPS</sequence>
<comment type="subcellular location">
    <subcellularLocation>
        <location evidence="1">Cell membrane</location>
        <topology evidence="1">Multi-pass membrane protein</topology>
    </subcellularLocation>
</comment>
<keyword evidence="5 7" id="KW-0472">Membrane</keyword>
<dbReference type="RefSeq" id="WP_165100330.1">
    <property type="nucleotide sequence ID" value="NZ_CP049056.1"/>
</dbReference>
<feature type="region of interest" description="Disordered" evidence="6">
    <location>
        <begin position="309"/>
        <end position="334"/>
    </location>
</feature>
<accession>A0A7L5C001</accession>
<feature type="transmembrane region" description="Helical" evidence="7">
    <location>
        <begin position="33"/>
        <end position="51"/>
    </location>
</feature>
<evidence type="ECO:0000256" key="5">
    <source>
        <dbReference type="ARBA" id="ARBA00023136"/>
    </source>
</evidence>
<dbReference type="PANTHER" id="PTHR30482:SF17">
    <property type="entry name" value="ABC TRANSPORTER ATP-BINDING PROTEIN"/>
    <property type="match status" value="1"/>
</dbReference>